<dbReference type="CDD" id="cd02012">
    <property type="entry name" value="TPP_TK"/>
    <property type="match status" value="1"/>
</dbReference>
<evidence type="ECO:0000256" key="3">
    <source>
        <dbReference type="ARBA" id="ARBA00023052"/>
    </source>
</evidence>
<dbReference type="PANTHER" id="PTHR47514">
    <property type="entry name" value="TRANSKETOLASE N-TERMINAL SECTION-RELATED"/>
    <property type="match status" value="1"/>
</dbReference>
<feature type="domain" description="Transketolase N-terminal" evidence="4">
    <location>
        <begin position="47"/>
        <end position="286"/>
    </location>
</feature>
<dbReference type="EMBL" id="WLZY01000001">
    <property type="protein sequence ID" value="NDL55687.1"/>
    <property type="molecule type" value="Genomic_DNA"/>
</dbReference>
<sequence>MSREIPAADERYEVLAQQQLGVEELEDLAYELREKLLRLCGTYEGAVHIGGDLSVSDILTVLFQYGLRVDPSDIANPTRDRFVLSKGHAAVCMYIAMSQRGFFDYDDIVATYGQLDSAYGMHPCKVQLPGVECSTGSLGHGLPLAVGMALAARGRGESHRVFCLLGDGETGEGSVWEAVMAARSNALGNLVAFVDRNRQLMTSFAEERVVFEPYADKWRAFDWNVIDADGHDMTELVGAVDALPAPDQRRPTVVICETVKGKGVDFMERNLAWHAGSLGSEDLERALAALAAARATSTSREKEAV</sequence>
<proteinExistence type="inferred from homology"/>
<evidence type="ECO:0000256" key="2">
    <source>
        <dbReference type="ARBA" id="ARBA00007131"/>
    </source>
</evidence>
<evidence type="ECO:0000313" key="6">
    <source>
        <dbReference type="Proteomes" id="UP000460435"/>
    </source>
</evidence>
<dbReference type="Proteomes" id="UP000460435">
    <property type="component" value="Unassembled WGS sequence"/>
</dbReference>
<comment type="caution">
    <text evidence="5">The sequence shown here is derived from an EMBL/GenBank/DDBJ whole genome shotgun (WGS) entry which is preliminary data.</text>
</comment>
<dbReference type="GO" id="GO:0000287">
    <property type="term" value="F:magnesium ion binding"/>
    <property type="evidence" value="ECO:0007669"/>
    <property type="project" value="UniProtKB-ARBA"/>
</dbReference>
<dbReference type="Pfam" id="PF00456">
    <property type="entry name" value="Transketolase_N"/>
    <property type="match status" value="1"/>
</dbReference>
<accession>A0A7K3LXY2</accession>
<evidence type="ECO:0000259" key="4">
    <source>
        <dbReference type="Pfam" id="PF00456"/>
    </source>
</evidence>
<gene>
    <name evidence="5" type="ORF">F7O44_01240</name>
</gene>
<reference evidence="5 6" key="1">
    <citation type="submission" date="2019-11" db="EMBL/GenBank/DDBJ databases">
        <authorList>
            <person name="Li X.-J."/>
            <person name="Feng X.-M."/>
        </authorList>
    </citation>
    <scope>NUCLEOTIDE SEQUENCE [LARGE SCALE GENOMIC DNA]</scope>
    <source>
        <strain evidence="5 6">XMNu-373</strain>
    </source>
</reference>
<evidence type="ECO:0000256" key="1">
    <source>
        <dbReference type="ARBA" id="ARBA00001964"/>
    </source>
</evidence>
<dbReference type="PANTHER" id="PTHR47514:SF1">
    <property type="entry name" value="TRANSKETOLASE N-TERMINAL SECTION-RELATED"/>
    <property type="match status" value="1"/>
</dbReference>
<dbReference type="InterPro" id="IPR029061">
    <property type="entry name" value="THDP-binding"/>
</dbReference>
<protein>
    <submittedName>
        <fullName evidence="5">Transketolase</fullName>
    </submittedName>
</protein>
<keyword evidence="3" id="KW-0786">Thiamine pyrophosphate</keyword>
<dbReference type="Gene3D" id="3.40.50.970">
    <property type="match status" value="1"/>
</dbReference>
<comment type="similarity">
    <text evidence="2">Belongs to the transketolase family.</text>
</comment>
<dbReference type="InterPro" id="IPR005474">
    <property type="entry name" value="Transketolase_N"/>
</dbReference>
<organism evidence="5 6">
    <name type="scientific">Phytoactinopolyspora mesophila</name>
    <dbReference type="NCBI Taxonomy" id="2650750"/>
    <lineage>
        <taxon>Bacteria</taxon>
        <taxon>Bacillati</taxon>
        <taxon>Actinomycetota</taxon>
        <taxon>Actinomycetes</taxon>
        <taxon>Jiangellales</taxon>
        <taxon>Jiangellaceae</taxon>
        <taxon>Phytoactinopolyspora</taxon>
    </lineage>
</organism>
<dbReference type="AlphaFoldDB" id="A0A7K3LXY2"/>
<evidence type="ECO:0000313" key="5">
    <source>
        <dbReference type="EMBL" id="NDL55687.1"/>
    </source>
</evidence>
<name>A0A7K3LXY2_9ACTN</name>
<comment type="cofactor">
    <cofactor evidence="1">
        <name>thiamine diphosphate</name>
        <dbReference type="ChEBI" id="CHEBI:58937"/>
    </cofactor>
</comment>
<keyword evidence="6" id="KW-1185">Reference proteome</keyword>
<dbReference type="RefSeq" id="WP_162448375.1">
    <property type="nucleotide sequence ID" value="NZ_WLZY01000001.1"/>
</dbReference>
<dbReference type="SUPFAM" id="SSF52518">
    <property type="entry name" value="Thiamin diphosphate-binding fold (THDP-binding)"/>
    <property type="match status" value="1"/>
</dbReference>